<organism evidence="2 3">
    <name type="scientific">Lophium mytilinum</name>
    <dbReference type="NCBI Taxonomy" id="390894"/>
    <lineage>
        <taxon>Eukaryota</taxon>
        <taxon>Fungi</taxon>
        <taxon>Dikarya</taxon>
        <taxon>Ascomycota</taxon>
        <taxon>Pezizomycotina</taxon>
        <taxon>Dothideomycetes</taxon>
        <taxon>Pleosporomycetidae</taxon>
        <taxon>Mytilinidiales</taxon>
        <taxon>Mytilinidiaceae</taxon>
        <taxon>Lophium</taxon>
    </lineage>
</organism>
<dbReference type="EMBL" id="MU004181">
    <property type="protein sequence ID" value="KAF2502029.1"/>
    <property type="molecule type" value="Genomic_DNA"/>
</dbReference>
<dbReference type="Proteomes" id="UP000799750">
    <property type="component" value="Unassembled WGS sequence"/>
</dbReference>
<dbReference type="OrthoDB" id="108365at2759"/>
<gene>
    <name evidence="2" type="ORF">BU16DRAFT_554092</name>
</gene>
<evidence type="ECO:0000256" key="1">
    <source>
        <dbReference type="SAM" id="MobiDB-lite"/>
    </source>
</evidence>
<feature type="compositionally biased region" description="Polar residues" evidence="1">
    <location>
        <begin position="30"/>
        <end position="51"/>
    </location>
</feature>
<keyword evidence="3" id="KW-1185">Reference proteome</keyword>
<protein>
    <submittedName>
        <fullName evidence="2">Uncharacterized protein</fullName>
    </submittedName>
</protein>
<evidence type="ECO:0000313" key="2">
    <source>
        <dbReference type="EMBL" id="KAF2502029.1"/>
    </source>
</evidence>
<accession>A0A6A6RBD6</accession>
<dbReference type="AlphaFoldDB" id="A0A6A6RBD6"/>
<reference evidence="2" key="1">
    <citation type="journal article" date="2020" name="Stud. Mycol.">
        <title>101 Dothideomycetes genomes: a test case for predicting lifestyles and emergence of pathogens.</title>
        <authorList>
            <person name="Haridas S."/>
            <person name="Albert R."/>
            <person name="Binder M."/>
            <person name="Bloem J."/>
            <person name="Labutti K."/>
            <person name="Salamov A."/>
            <person name="Andreopoulos B."/>
            <person name="Baker S."/>
            <person name="Barry K."/>
            <person name="Bills G."/>
            <person name="Bluhm B."/>
            <person name="Cannon C."/>
            <person name="Castanera R."/>
            <person name="Culley D."/>
            <person name="Daum C."/>
            <person name="Ezra D."/>
            <person name="Gonzalez J."/>
            <person name="Henrissat B."/>
            <person name="Kuo A."/>
            <person name="Liang C."/>
            <person name="Lipzen A."/>
            <person name="Lutzoni F."/>
            <person name="Magnuson J."/>
            <person name="Mondo S."/>
            <person name="Nolan M."/>
            <person name="Ohm R."/>
            <person name="Pangilinan J."/>
            <person name="Park H.-J."/>
            <person name="Ramirez L."/>
            <person name="Alfaro M."/>
            <person name="Sun H."/>
            <person name="Tritt A."/>
            <person name="Yoshinaga Y."/>
            <person name="Zwiers L.-H."/>
            <person name="Turgeon B."/>
            <person name="Goodwin S."/>
            <person name="Spatafora J."/>
            <person name="Crous P."/>
            <person name="Grigoriev I."/>
        </authorList>
    </citation>
    <scope>NUCLEOTIDE SEQUENCE</scope>
    <source>
        <strain evidence="2">CBS 269.34</strain>
    </source>
</reference>
<name>A0A6A6RBD6_9PEZI</name>
<sequence length="123" mass="13790">MDGMSVISPGQDLGPPTDIRHAPMARSDPATPTLTATNTSFDQNGDDASNVSSHEVLEAAPARIGQSKFNPEEKRSAHTTYLTYSHLYRGVHPFYFLEEKTDFNTVPWQEDVDRRVYQFLQSS</sequence>
<proteinExistence type="predicted"/>
<evidence type="ECO:0000313" key="3">
    <source>
        <dbReference type="Proteomes" id="UP000799750"/>
    </source>
</evidence>
<feature type="region of interest" description="Disordered" evidence="1">
    <location>
        <begin position="1"/>
        <end position="51"/>
    </location>
</feature>